<organism evidence="2 3">
    <name type="scientific">candidate division CPR1 bacterium GW2011_GWA2_42_17</name>
    <dbReference type="NCBI Taxonomy" id="1618341"/>
    <lineage>
        <taxon>Bacteria</taxon>
        <taxon>candidate division CPR1</taxon>
    </lineage>
</organism>
<accession>A0A0G0Z018</accession>
<gene>
    <name evidence="2" type="ORF">UV05_C0048G0007</name>
</gene>
<evidence type="ECO:0000313" key="3">
    <source>
        <dbReference type="Proteomes" id="UP000034875"/>
    </source>
</evidence>
<evidence type="ECO:0000259" key="1">
    <source>
        <dbReference type="Pfam" id="PF19502"/>
    </source>
</evidence>
<dbReference type="Pfam" id="PF19502">
    <property type="entry name" value="DUF6036"/>
    <property type="match status" value="1"/>
</dbReference>
<reference evidence="2 3" key="1">
    <citation type="journal article" date="2015" name="Nature">
        <title>rRNA introns, odd ribosomes, and small enigmatic genomes across a large radiation of phyla.</title>
        <authorList>
            <person name="Brown C.T."/>
            <person name="Hug L.A."/>
            <person name="Thomas B.C."/>
            <person name="Sharon I."/>
            <person name="Castelle C.J."/>
            <person name="Singh A."/>
            <person name="Wilkins M.J."/>
            <person name="Williams K.H."/>
            <person name="Banfield J.F."/>
        </authorList>
    </citation>
    <scope>NUCLEOTIDE SEQUENCE [LARGE SCALE GENOMIC DNA]</scope>
</reference>
<dbReference type="Gene3D" id="3.30.460.40">
    <property type="match status" value="1"/>
</dbReference>
<dbReference type="EMBL" id="LCCZ01000048">
    <property type="protein sequence ID" value="KKS42122.1"/>
    <property type="molecule type" value="Genomic_DNA"/>
</dbReference>
<name>A0A0G0Z018_9BACT</name>
<sequence length="204" mass="23649">MDYYHNLITEKSWKELQNLRRRLDFVLIGGWAVYVYAKTLKSKDIDIIVDYDKLPVLAKLYDLRKNDRLKKYQAAKEEVEIDIYLPHYSRIGIPVEDLLKQIVNLGGFRILEINHLLGLKIFTFSRRGNSTKGRKDFIDIVSLAAAKLADWEKIKKIVGKYRLEEPLANWTRALENTFEVAELLGLMNLLAMCWPIATGASVTF</sequence>
<proteinExistence type="predicted"/>
<dbReference type="InterPro" id="IPR045792">
    <property type="entry name" value="DUF6036"/>
</dbReference>
<feature type="domain" description="DUF6036" evidence="1">
    <location>
        <begin position="13"/>
        <end position="158"/>
    </location>
</feature>
<comment type="caution">
    <text evidence="2">The sequence shown here is derived from an EMBL/GenBank/DDBJ whole genome shotgun (WGS) entry which is preliminary data.</text>
</comment>
<dbReference type="Proteomes" id="UP000034875">
    <property type="component" value="Unassembled WGS sequence"/>
</dbReference>
<protein>
    <recommendedName>
        <fullName evidence="1">DUF6036 domain-containing protein</fullName>
    </recommendedName>
</protein>
<evidence type="ECO:0000313" key="2">
    <source>
        <dbReference type="EMBL" id="KKS42122.1"/>
    </source>
</evidence>
<dbReference type="AlphaFoldDB" id="A0A0G0Z018"/>